<evidence type="ECO:0000256" key="4">
    <source>
        <dbReference type="ARBA" id="ARBA00022763"/>
    </source>
</evidence>
<dbReference type="InterPro" id="IPR004600">
    <property type="entry name" value="TFIIH_Tfb4/GTF2H3"/>
</dbReference>
<sequence>MDQIGEILIVVLDLYSLVQDAGWFAINSGIVTSSSSGTITKAKLTIDSLVKKEKYLQSQITSSTSRKYKQTSAQALVGAITSGICYCSTAAARSSVKRPGLPPPRGRILVISSIQHSALKKVYTKLISCAFASSRNGIRLDIGFFGYKPPSVLEQLSFITGGCFEKINTSQCEERGADVVSSFSNPSAYQRSRPADDFVRHFVNTKMLFSFARPLQKSNCALASHSTPSSLSLHAVCSHPAGTEGCREVVSLGFVCSRCMAVYCRPEEKCFNSFQGVIFTTHKGWFDFFYSAIAADAAQFGRLAVFIAFPPALMCHLISNFCLVYHRAKKGKKSDKQKLAKLGDSVDTYIHRKNPRLLVFPEGHRNRKGRGLQELRTGFLRICFEKKINIFVMPTEGSQHIFNEFTLSTRRNQPLVINYSGVVLPTDYSSWNDFHDAVLAKMKKGYDECCEYYDEITEAKVSKDD</sequence>
<keyword evidence="7 11" id="KW-0805">Transcription regulation</keyword>
<feature type="transmembrane region" description="Helical" evidence="12">
    <location>
        <begin position="303"/>
        <end position="326"/>
    </location>
</feature>
<evidence type="ECO:0000256" key="9">
    <source>
        <dbReference type="ARBA" id="ARBA00023204"/>
    </source>
</evidence>
<protein>
    <submittedName>
        <fullName evidence="14">TFIIH subunit Tfb4/GTF2H3 like protein</fullName>
    </submittedName>
</protein>
<gene>
    <name evidence="14" type="ORF">ADUPG1_008025</name>
</gene>
<evidence type="ECO:0000259" key="13">
    <source>
        <dbReference type="Pfam" id="PF01553"/>
    </source>
</evidence>
<keyword evidence="8 11" id="KW-0804">Transcription</keyword>
<dbReference type="EMBL" id="BQXS01010857">
    <property type="protein sequence ID" value="GKT34726.1"/>
    <property type="molecule type" value="Genomic_DNA"/>
</dbReference>
<keyword evidence="6 11" id="KW-0862">Zinc</keyword>
<dbReference type="Pfam" id="PF01553">
    <property type="entry name" value="Acyltransferase"/>
    <property type="match status" value="1"/>
</dbReference>
<dbReference type="PANTHER" id="PTHR12831:SF0">
    <property type="entry name" value="GENERAL TRANSCRIPTION FACTOR IIH SUBUNIT 3"/>
    <property type="match status" value="1"/>
</dbReference>
<keyword evidence="15" id="KW-1185">Reference proteome</keyword>
<evidence type="ECO:0000313" key="15">
    <source>
        <dbReference type="Proteomes" id="UP001057375"/>
    </source>
</evidence>
<keyword evidence="3 11" id="KW-0479">Metal-binding</keyword>
<dbReference type="InterPro" id="IPR036465">
    <property type="entry name" value="vWFA_dom_sf"/>
</dbReference>
<dbReference type="Gene3D" id="3.40.50.410">
    <property type="entry name" value="von Willebrand factor, type A domain"/>
    <property type="match status" value="1"/>
</dbReference>
<reference evidence="14" key="1">
    <citation type="submission" date="2022-03" db="EMBL/GenBank/DDBJ databases">
        <title>Draft genome sequence of Aduncisulcus paluster, a free-living microaerophilic Fornicata.</title>
        <authorList>
            <person name="Yuyama I."/>
            <person name="Kume K."/>
            <person name="Tamura T."/>
            <person name="Inagaki Y."/>
            <person name="Hashimoto T."/>
        </authorList>
    </citation>
    <scope>NUCLEOTIDE SEQUENCE</scope>
    <source>
        <strain evidence="14">NY0171</strain>
    </source>
</reference>
<keyword evidence="4 11" id="KW-0227">DNA damage</keyword>
<evidence type="ECO:0000256" key="3">
    <source>
        <dbReference type="ARBA" id="ARBA00022723"/>
    </source>
</evidence>
<accession>A0ABQ5KRV1</accession>
<evidence type="ECO:0000256" key="6">
    <source>
        <dbReference type="ARBA" id="ARBA00022833"/>
    </source>
</evidence>
<evidence type="ECO:0000256" key="2">
    <source>
        <dbReference type="ARBA" id="ARBA00005273"/>
    </source>
</evidence>
<dbReference type="Pfam" id="PF03850">
    <property type="entry name" value="Tfb4"/>
    <property type="match status" value="1"/>
</dbReference>
<evidence type="ECO:0000256" key="8">
    <source>
        <dbReference type="ARBA" id="ARBA00023163"/>
    </source>
</evidence>
<organism evidence="14 15">
    <name type="scientific">Aduncisulcus paluster</name>
    <dbReference type="NCBI Taxonomy" id="2918883"/>
    <lineage>
        <taxon>Eukaryota</taxon>
        <taxon>Metamonada</taxon>
        <taxon>Carpediemonas-like organisms</taxon>
        <taxon>Aduncisulcus</taxon>
    </lineage>
</organism>
<keyword evidence="12" id="KW-1133">Transmembrane helix</keyword>
<evidence type="ECO:0000313" key="14">
    <source>
        <dbReference type="EMBL" id="GKT34726.1"/>
    </source>
</evidence>
<evidence type="ECO:0000256" key="11">
    <source>
        <dbReference type="RuleBase" id="RU368090"/>
    </source>
</evidence>
<dbReference type="PANTHER" id="PTHR12831">
    <property type="entry name" value="TRANSCRIPTION INITIATION FACTOR IIH TFIIH , POLYPEPTIDE 3-RELATED"/>
    <property type="match status" value="1"/>
</dbReference>
<evidence type="ECO:0000256" key="5">
    <source>
        <dbReference type="ARBA" id="ARBA00022771"/>
    </source>
</evidence>
<comment type="caution">
    <text evidence="14">The sequence shown here is derived from an EMBL/GenBank/DDBJ whole genome shotgun (WGS) entry which is preliminary data.</text>
</comment>
<evidence type="ECO:0000256" key="7">
    <source>
        <dbReference type="ARBA" id="ARBA00023015"/>
    </source>
</evidence>
<dbReference type="Proteomes" id="UP001057375">
    <property type="component" value="Unassembled WGS sequence"/>
</dbReference>
<evidence type="ECO:0000256" key="10">
    <source>
        <dbReference type="ARBA" id="ARBA00023242"/>
    </source>
</evidence>
<proteinExistence type="inferred from homology"/>
<name>A0ABQ5KRV1_9EUKA</name>
<keyword evidence="10 11" id="KW-0539">Nucleus</keyword>
<dbReference type="InterPro" id="IPR002123">
    <property type="entry name" value="Plipid/glycerol_acylTrfase"/>
</dbReference>
<keyword evidence="12" id="KW-0472">Membrane</keyword>
<keyword evidence="5 11" id="KW-0863">Zinc-finger</keyword>
<keyword evidence="9 11" id="KW-0234">DNA repair</keyword>
<comment type="subcellular location">
    <subcellularLocation>
        <location evidence="1 11">Nucleus</location>
    </subcellularLocation>
</comment>
<evidence type="ECO:0000256" key="1">
    <source>
        <dbReference type="ARBA" id="ARBA00004123"/>
    </source>
</evidence>
<comment type="similarity">
    <text evidence="2 11">Belongs to the TFB4 family.</text>
</comment>
<evidence type="ECO:0000256" key="12">
    <source>
        <dbReference type="SAM" id="Phobius"/>
    </source>
</evidence>
<keyword evidence="12" id="KW-0812">Transmembrane</keyword>
<feature type="domain" description="Phospholipid/glycerol acyltransferase" evidence="13">
    <location>
        <begin position="275"/>
        <end position="390"/>
    </location>
</feature>